<proteinExistence type="predicted"/>
<dbReference type="AlphaFoldDB" id="A0A150IKP3"/>
<dbReference type="Proteomes" id="UP000075398">
    <property type="component" value="Unassembled WGS sequence"/>
</dbReference>
<name>A0A150IKP3_9EURY</name>
<gene>
    <name evidence="1" type="ORF">AMQ22_02206</name>
</gene>
<organism evidence="1 2">
    <name type="scientific">Candidatus Methanofastidiosum methylothiophilum</name>
    <dbReference type="NCBI Taxonomy" id="1705564"/>
    <lineage>
        <taxon>Archaea</taxon>
        <taxon>Methanobacteriati</taxon>
        <taxon>Methanobacteriota</taxon>
        <taxon>Stenosarchaea group</taxon>
        <taxon>Candidatus Methanofastidiosia</taxon>
        <taxon>Candidatus Methanofastidiosales</taxon>
        <taxon>Candidatus Methanofastidiosaceae</taxon>
        <taxon>Candidatus Methanofastidiosum</taxon>
    </lineage>
</organism>
<protein>
    <submittedName>
        <fullName evidence="1">Uncharacterized protein</fullName>
    </submittedName>
</protein>
<reference evidence="1 2" key="1">
    <citation type="journal article" date="2016" name="ISME J.">
        <title>Chasing the elusive Euryarchaeota class WSA2: genomes reveal a uniquely fastidious methyl-reducing methanogen.</title>
        <authorList>
            <person name="Nobu M.K."/>
            <person name="Narihiro T."/>
            <person name="Kuroda K."/>
            <person name="Mei R."/>
            <person name="Liu W.T."/>
        </authorList>
    </citation>
    <scope>NUCLEOTIDE SEQUENCE [LARGE SCALE GENOMIC DNA]</scope>
    <source>
        <strain evidence="1">U1lsi0528_Bin055</strain>
    </source>
</reference>
<sequence>MTVPATPSFEHCAVPQYKLKSFHWLSELMPEGKIISILYFGFVPIVTQLTDARPKRVPPEASTIVTFGEL</sequence>
<accession>A0A150IKP3</accession>
<evidence type="ECO:0000313" key="1">
    <source>
        <dbReference type="EMBL" id="KYC45517.1"/>
    </source>
</evidence>
<comment type="caution">
    <text evidence="1">The sequence shown here is derived from an EMBL/GenBank/DDBJ whole genome shotgun (WGS) entry which is preliminary data.</text>
</comment>
<dbReference type="EMBL" id="LNGC01000231">
    <property type="protein sequence ID" value="KYC45517.1"/>
    <property type="molecule type" value="Genomic_DNA"/>
</dbReference>
<evidence type="ECO:0000313" key="2">
    <source>
        <dbReference type="Proteomes" id="UP000075398"/>
    </source>
</evidence>